<accession>A0A0H4X5W3</accession>
<dbReference type="Proteomes" id="UP000009026">
    <property type="component" value="Chromosome"/>
</dbReference>
<proteinExistence type="predicted"/>
<dbReference type="eggNOG" id="ENOG502Z8F6">
    <property type="taxonomic scope" value="Bacteria"/>
</dbReference>
<name>A0A0H4X5W3_9BACT</name>
<dbReference type="AlphaFoldDB" id="A0A0H4X5W3"/>
<keyword evidence="2" id="KW-1185">Reference proteome</keyword>
<protein>
    <submittedName>
        <fullName evidence="1">Uncharacterized protein</fullName>
    </submittedName>
</protein>
<sequence length="290" mass="31925">MDYCVPAQVARDVDGESLDVRAPIATTPRLAQRFSRQDLLLAHAVGALEDLDTLTAPDSGLDEDARQALLLRIESRLLLFSTTLSSVSAELDCEATRTGRMATLLQSKESRRQNLLTVSSIVVGALTTTVTAISKNDRANDIIDISGGAASAGLGLAALFWSPSLRFTHPRNLLADVWWQPEHSQSFPPSLWFVLRHKDFSNERRHSILHNVRTRWVDSGYVEDPVGDAPYFGTGGRYTLDELQTRAQMLGELQAAVRLIHQDLQSLLTRIVSATAPTNRRDRGPVEGEG</sequence>
<dbReference type="EMBL" id="CP012109">
    <property type="protein sequence ID" value="AKQ63257.1"/>
    <property type="molecule type" value="Genomic_DNA"/>
</dbReference>
<evidence type="ECO:0000313" key="2">
    <source>
        <dbReference type="Proteomes" id="UP000009026"/>
    </source>
</evidence>
<dbReference type="PATRIC" id="fig|1297742.4.peg.176"/>
<dbReference type="KEGG" id="mym:A176_000169"/>
<reference evidence="1 2" key="1">
    <citation type="journal article" date="2016" name="PLoS ONE">
        <title>Complete Genome Sequence and Comparative Genomics of a Novel Myxobacterium Myxococcus hansupus.</title>
        <authorList>
            <person name="Sharma G."/>
            <person name="Narwani T."/>
            <person name="Subramanian S."/>
        </authorList>
    </citation>
    <scope>NUCLEOTIDE SEQUENCE [LARGE SCALE GENOMIC DNA]</scope>
    <source>
        <strain evidence="2">mixupus</strain>
    </source>
</reference>
<dbReference type="STRING" id="1297742.A176_000169"/>
<organism evidence="1 2">
    <name type="scientific">Pseudomyxococcus hansupus</name>
    <dbReference type="NCBI Taxonomy" id="1297742"/>
    <lineage>
        <taxon>Bacteria</taxon>
        <taxon>Pseudomonadati</taxon>
        <taxon>Myxococcota</taxon>
        <taxon>Myxococcia</taxon>
        <taxon>Myxococcales</taxon>
        <taxon>Cystobacterineae</taxon>
        <taxon>Myxococcaceae</taxon>
        <taxon>Pseudomyxococcus</taxon>
    </lineage>
</organism>
<evidence type="ECO:0000313" key="1">
    <source>
        <dbReference type="EMBL" id="AKQ63257.1"/>
    </source>
</evidence>
<gene>
    <name evidence="1" type="ORF">A176_000169</name>
</gene>